<proteinExistence type="predicted"/>
<evidence type="ECO:0000313" key="1">
    <source>
        <dbReference type="EMBL" id="KZT18483.1"/>
    </source>
</evidence>
<keyword evidence="2" id="KW-1185">Reference proteome</keyword>
<organism evidence="1 2">
    <name type="scientific">Neolentinus lepideus HHB14362 ss-1</name>
    <dbReference type="NCBI Taxonomy" id="1314782"/>
    <lineage>
        <taxon>Eukaryota</taxon>
        <taxon>Fungi</taxon>
        <taxon>Dikarya</taxon>
        <taxon>Basidiomycota</taxon>
        <taxon>Agaricomycotina</taxon>
        <taxon>Agaricomycetes</taxon>
        <taxon>Gloeophyllales</taxon>
        <taxon>Gloeophyllaceae</taxon>
        <taxon>Neolentinus</taxon>
    </lineage>
</organism>
<dbReference type="InParanoid" id="A0A165MLA9"/>
<dbReference type="AlphaFoldDB" id="A0A165MLA9"/>
<accession>A0A165MLA9</accession>
<name>A0A165MLA9_9AGAM</name>
<protein>
    <submittedName>
        <fullName evidence="1">Uncharacterized protein</fullName>
    </submittedName>
</protein>
<dbReference type="EMBL" id="KV425678">
    <property type="protein sequence ID" value="KZT18483.1"/>
    <property type="molecule type" value="Genomic_DNA"/>
</dbReference>
<gene>
    <name evidence="1" type="ORF">NEOLEDRAFT_1152598</name>
</gene>
<evidence type="ECO:0000313" key="2">
    <source>
        <dbReference type="Proteomes" id="UP000076761"/>
    </source>
</evidence>
<reference evidence="1 2" key="1">
    <citation type="journal article" date="2016" name="Mol. Biol. Evol.">
        <title>Comparative Genomics of Early-Diverging Mushroom-Forming Fungi Provides Insights into the Origins of Lignocellulose Decay Capabilities.</title>
        <authorList>
            <person name="Nagy L.G."/>
            <person name="Riley R."/>
            <person name="Tritt A."/>
            <person name="Adam C."/>
            <person name="Daum C."/>
            <person name="Floudas D."/>
            <person name="Sun H."/>
            <person name="Yadav J.S."/>
            <person name="Pangilinan J."/>
            <person name="Larsson K.H."/>
            <person name="Matsuura K."/>
            <person name="Barry K."/>
            <person name="Labutti K."/>
            <person name="Kuo R."/>
            <person name="Ohm R.A."/>
            <person name="Bhattacharya S.S."/>
            <person name="Shirouzu T."/>
            <person name="Yoshinaga Y."/>
            <person name="Martin F.M."/>
            <person name="Grigoriev I.V."/>
            <person name="Hibbett D.S."/>
        </authorList>
    </citation>
    <scope>NUCLEOTIDE SEQUENCE [LARGE SCALE GENOMIC DNA]</scope>
    <source>
        <strain evidence="1 2">HHB14362 ss-1</strain>
    </source>
</reference>
<sequence>MNNSHAVVDGKKLMGPHAQAAKSVRIKEEPIDLTISVPPKVSGEHGEFLIMKNTVIYEHARQKLYDWRNGIGQAAVQAVDAHFNTHPQKYNSLDAHQKWAAYMLENYRFAYWDTADPDADCFLLEFDGEDPCISLFMV</sequence>
<dbReference type="Proteomes" id="UP000076761">
    <property type="component" value="Unassembled WGS sequence"/>
</dbReference>